<feature type="compositionally biased region" description="Low complexity" evidence="1">
    <location>
        <begin position="80"/>
        <end position="93"/>
    </location>
</feature>
<evidence type="ECO:0000256" key="1">
    <source>
        <dbReference type="SAM" id="MobiDB-lite"/>
    </source>
</evidence>
<organism evidence="2 3">
    <name type="scientific">Pythium insidiosum</name>
    <name type="common">Pythiosis disease agent</name>
    <dbReference type="NCBI Taxonomy" id="114742"/>
    <lineage>
        <taxon>Eukaryota</taxon>
        <taxon>Sar</taxon>
        <taxon>Stramenopiles</taxon>
        <taxon>Oomycota</taxon>
        <taxon>Peronosporomycetes</taxon>
        <taxon>Pythiales</taxon>
        <taxon>Pythiaceae</taxon>
        <taxon>Pythium</taxon>
    </lineage>
</organism>
<dbReference type="AlphaFoldDB" id="A0AAD5Q2D8"/>
<dbReference type="EMBL" id="JAKCXM010003506">
    <property type="protein sequence ID" value="KAJ0389586.1"/>
    <property type="molecule type" value="Genomic_DNA"/>
</dbReference>
<feature type="compositionally biased region" description="Acidic residues" evidence="1">
    <location>
        <begin position="1"/>
        <end position="68"/>
    </location>
</feature>
<proteinExistence type="predicted"/>
<dbReference type="Proteomes" id="UP001209570">
    <property type="component" value="Unassembled WGS sequence"/>
</dbReference>
<gene>
    <name evidence="2" type="ORF">P43SY_010599</name>
</gene>
<evidence type="ECO:0000313" key="2">
    <source>
        <dbReference type="EMBL" id="KAJ0389586.1"/>
    </source>
</evidence>
<name>A0AAD5Q2D8_PYTIN</name>
<protein>
    <submittedName>
        <fullName evidence="2">Uncharacterized protein</fullName>
    </submittedName>
</protein>
<evidence type="ECO:0000313" key="3">
    <source>
        <dbReference type="Proteomes" id="UP001209570"/>
    </source>
</evidence>
<comment type="caution">
    <text evidence="2">The sequence shown here is derived from an EMBL/GenBank/DDBJ whole genome shotgun (WGS) entry which is preliminary data.</text>
</comment>
<accession>A0AAD5Q2D8</accession>
<keyword evidence="3" id="KW-1185">Reference proteome</keyword>
<feature type="region of interest" description="Disordered" evidence="1">
    <location>
        <begin position="1"/>
        <end position="141"/>
    </location>
</feature>
<reference evidence="2" key="1">
    <citation type="submission" date="2021-12" db="EMBL/GenBank/DDBJ databases">
        <title>Prjna785345.</title>
        <authorList>
            <person name="Rujirawat T."/>
            <person name="Krajaejun T."/>
        </authorList>
    </citation>
    <scope>NUCLEOTIDE SEQUENCE</scope>
    <source>
        <strain evidence="2">Pi057C3</strain>
    </source>
</reference>
<sequence length="177" mass="18133">MGSEPAEGEPDVGSEAGDDAEPSEAEEGESAGSDGGDDDMPSDEEHELGGDDDWGEEGDAELGDDESSEGEREVLEELALDASAAKRSAAGAGIDSADPSGTGKRARHIPSSSPPPSPARDAGTSGLSDVGGRVVPRLGAGESSGYRVVIDPAWSLQQRYAAVRKSFAYKNAWGLGW</sequence>